<accession>A0A5B0PRJ7</accession>
<keyword evidence="1" id="KW-0472">Membrane</keyword>
<proteinExistence type="predicted"/>
<keyword evidence="1" id="KW-1133">Transmembrane helix</keyword>
<gene>
    <name evidence="2" type="ORF">PGT21_011641</name>
</gene>
<evidence type="ECO:0000256" key="1">
    <source>
        <dbReference type="SAM" id="Phobius"/>
    </source>
</evidence>
<keyword evidence="1" id="KW-0812">Transmembrane</keyword>
<sequence length="144" mass="16249">MFRQRGYQNIRSPPISHSTLTSNNNSRLMIASHPAFHFLLIVVFSANFALTVWTIDHRRSFLIRRSLSAFGAVSSLFSLLQATSVCQPNRAAYCSVFHCRIPATALRIPLRSRFSGANRTAVSRPFVDRFDFDGNRVVLCELVS</sequence>
<organism evidence="2 3">
    <name type="scientific">Puccinia graminis f. sp. tritici</name>
    <dbReference type="NCBI Taxonomy" id="56615"/>
    <lineage>
        <taxon>Eukaryota</taxon>
        <taxon>Fungi</taxon>
        <taxon>Dikarya</taxon>
        <taxon>Basidiomycota</taxon>
        <taxon>Pucciniomycotina</taxon>
        <taxon>Pucciniomycetes</taxon>
        <taxon>Pucciniales</taxon>
        <taxon>Pucciniaceae</taxon>
        <taxon>Puccinia</taxon>
    </lineage>
</organism>
<feature type="transmembrane region" description="Helical" evidence="1">
    <location>
        <begin position="35"/>
        <end position="55"/>
    </location>
</feature>
<dbReference type="AlphaFoldDB" id="A0A5B0PRJ7"/>
<evidence type="ECO:0000313" key="2">
    <source>
        <dbReference type="EMBL" id="KAA1103263.1"/>
    </source>
</evidence>
<evidence type="ECO:0000313" key="3">
    <source>
        <dbReference type="Proteomes" id="UP000324748"/>
    </source>
</evidence>
<reference evidence="2 3" key="1">
    <citation type="submission" date="2019-05" db="EMBL/GenBank/DDBJ databases">
        <title>Emergence of the Ug99 lineage of the wheat stem rust pathogen through somatic hybridization.</title>
        <authorList>
            <person name="Li F."/>
            <person name="Upadhyaya N.M."/>
            <person name="Sperschneider J."/>
            <person name="Matny O."/>
            <person name="Nguyen-Phuc H."/>
            <person name="Mago R."/>
            <person name="Raley C."/>
            <person name="Miller M.E."/>
            <person name="Silverstein K.A.T."/>
            <person name="Henningsen E."/>
            <person name="Hirsch C.D."/>
            <person name="Visser B."/>
            <person name="Pretorius Z.A."/>
            <person name="Steffenson B.J."/>
            <person name="Schwessinger B."/>
            <person name="Dodds P.N."/>
            <person name="Figueroa M."/>
        </authorList>
    </citation>
    <scope>NUCLEOTIDE SEQUENCE [LARGE SCALE GENOMIC DNA]</scope>
    <source>
        <strain evidence="2">21-0</strain>
    </source>
</reference>
<comment type="caution">
    <text evidence="2">The sequence shown here is derived from an EMBL/GenBank/DDBJ whole genome shotgun (WGS) entry which is preliminary data.</text>
</comment>
<dbReference type="EMBL" id="VSWC01000042">
    <property type="protein sequence ID" value="KAA1103263.1"/>
    <property type="molecule type" value="Genomic_DNA"/>
</dbReference>
<keyword evidence="3" id="KW-1185">Reference proteome</keyword>
<protein>
    <submittedName>
        <fullName evidence="2">Uncharacterized protein</fullName>
    </submittedName>
</protein>
<name>A0A5B0PRJ7_PUCGR</name>
<dbReference type="Proteomes" id="UP000324748">
    <property type="component" value="Unassembled WGS sequence"/>
</dbReference>